<keyword evidence="2" id="KW-1185">Reference proteome</keyword>
<evidence type="ECO:0000313" key="2">
    <source>
        <dbReference type="Proteomes" id="UP000321287"/>
    </source>
</evidence>
<sequence>MYLPGKASAAMQRAERALPFKRGIQAMRAHDSCQLRIRGTPPITGITDASICLRSMVFLLGVVGCVSGPDVKMHRLGQGTCGDQEGLALEI</sequence>
<proteinExistence type="predicted"/>
<dbReference type="AlphaFoldDB" id="A0AAN4U447"/>
<gene>
    <name evidence="1" type="ORF">ABO01nite_24370</name>
</gene>
<comment type="caution">
    <text evidence="1">The sequence shown here is derived from an EMBL/GenBank/DDBJ whole genome shotgun (WGS) entry which is preliminary data.</text>
</comment>
<reference evidence="1 2" key="1">
    <citation type="submission" date="2019-07" db="EMBL/GenBank/DDBJ databases">
        <title>Whole genome shotgun sequence of Asaia bogorensis NBRC 16594.</title>
        <authorList>
            <person name="Hosoyama A."/>
            <person name="Uohara A."/>
            <person name="Ohji S."/>
            <person name="Ichikawa N."/>
        </authorList>
    </citation>
    <scope>NUCLEOTIDE SEQUENCE [LARGE SCALE GENOMIC DNA]</scope>
    <source>
        <strain evidence="1 2">NBRC 16594</strain>
    </source>
</reference>
<organism evidence="1 2">
    <name type="scientific">Asaia bogorensis NBRC 16594</name>
    <dbReference type="NCBI Taxonomy" id="1231624"/>
    <lineage>
        <taxon>Bacteria</taxon>
        <taxon>Pseudomonadati</taxon>
        <taxon>Pseudomonadota</taxon>
        <taxon>Alphaproteobacteria</taxon>
        <taxon>Acetobacterales</taxon>
        <taxon>Acetobacteraceae</taxon>
        <taxon>Asaia</taxon>
    </lineage>
</organism>
<accession>A0AAN4U447</accession>
<protein>
    <submittedName>
        <fullName evidence="1">Uncharacterized protein</fullName>
    </submittedName>
</protein>
<dbReference type="EMBL" id="BJVS01000007">
    <property type="protein sequence ID" value="GEL54430.1"/>
    <property type="molecule type" value="Genomic_DNA"/>
</dbReference>
<name>A0AAN4U447_9PROT</name>
<dbReference type="Proteomes" id="UP000321287">
    <property type="component" value="Unassembled WGS sequence"/>
</dbReference>
<evidence type="ECO:0000313" key="1">
    <source>
        <dbReference type="EMBL" id="GEL54430.1"/>
    </source>
</evidence>